<comment type="subcellular location">
    <subcellularLocation>
        <location evidence="1">Cytoplasmic vesicle membrane</location>
    </subcellularLocation>
    <subcellularLocation>
        <location evidence="2">Golgi apparatus</location>
    </subcellularLocation>
</comment>
<feature type="region of interest" description="Disordered" evidence="11">
    <location>
        <begin position="598"/>
        <end position="634"/>
    </location>
</feature>
<evidence type="ECO:0000256" key="11">
    <source>
        <dbReference type="SAM" id="MobiDB-lite"/>
    </source>
</evidence>
<dbReference type="Pfam" id="PF02883">
    <property type="entry name" value="Alpha_adaptinC2"/>
    <property type="match status" value="1"/>
</dbReference>
<evidence type="ECO:0000259" key="12">
    <source>
        <dbReference type="PROSITE" id="PS50180"/>
    </source>
</evidence>
<sequence length="874" mass="94745">MTSLKDFIKKVRAAKTIADERTVIQKESAAIRTSFRENDTDNHVRKQNVAKLLYLFTLGERTHFGQVECLKLLATSKFSDKRLGYLGTMLLLDENQEVLTLLTNSLNQDLSHPNQYIVSLALCTLGNIASTEMARDLFADIEKLIVSSNSYLRRKAAICAMRIIRKVPELEENYVDKAKLLLGDKSHGVLLCAMALVTDICINNPDQIPNFRQSLPLLIKQLEAVIQSGYDPEHDVTGIPDPFLQVKILRLMRILGAGDAQSSEMMSDILTSIASKTDSTKNVGNAVLYEAVQTIFSIEADPGLRVLGVTILGKFLSNRDNNTRYVALNTLLQVIEREPIAVQRHRATIIQCLQDSDISIRRRALELSYELVNEQNVRALTRDLLSFLETADTEFKAKLTSQIAIAAEKYAPNRRWHIDTIIRMLKIAGGYTQENVLSSFVVLVMNSEDLQLYTVQKLYASVRNDFTQEGLTLAATWLIGEYGNVLLQGGSFNDEDQPVEVSPAAIVDVLESILNSSYATEVVKEYVLNALMKLTTRVGQNPSIIERIRLLLQKNAMDLDTEIQQRVAEYSTLFKYDSVRVGVLERMPAPEMAQELSKRYEEEKKKKDVKRNPLRSVTANLSTGGSTGKSSVAVKNNGGAGASAGDLLLDLMGDDDSSAGAGGAGNGVSAAPSAAPQKNNIDLLSDLFGGSGDNGSSTSTGNGGSTNSAPAKPANQSILDLFGNSPAAPSSVPVSAPAPTPVRSTAPFSSTLGIGEIEAYSRGSLRLTLEPIRKEEPGSVVIVARFHNDGGLGSPEISNINLQVAIPKGQKLTMKALSGGGLVVAGSGPVTQELKIAGTPGGNVKLRMRLSYSVGGGEEVKDQVDFAKFPEGLL</sequence>
<organism evidence="13 14">
    <name type="scientific">Magnusiomyces paraingens</name>
    <dbReference type="NCBI Taxonomy" id="2606893"/>
    <lineage>
        <taxon>Eukaryota</taxon>
        <taxon>Fungi</taxon>
        <taxon>Dikarya</taxon>
        <taxon>Ascomycota</taxon>
        <taxon>Saccharomycotina</taxon>
        <taxon>Dipodascomycetes</taxon>
        <taxon>Dipodascales</taxon>
        <taxon>Dipodascaceae</taxon>
        <taxon>Magnusiomyces</taxon>
    </lineage>
</organism>
<dbReference type="GO" id="GO:0016482">
    <property type="term" value="P:cytosolic transport"/>
    <property type="evidence" value="ECO:0007669"/>
    <property type="project" value="UniProtKB-ARBA"/>
</dbReference>
<accession>A0A5E8BXS3</accession>
<dbReference type="GO" id="GO:0016192">
    <property type="term" value="P:vesicle-mediated transport"/>
    <property type="evidence" value="ECO:0007669"/>
    <property type="project" value="InterPro"/>
</dbReference>
<evidence type="ECO:0000313" key="14">
    <source>
        <dbReference type="Proteomes" id="UP000398389"/>
    </source>
</evidence>
<keyword evidence="7 10" id="KW-0472">Membrane</keyword>
<dbReference type="OrthoDB" id="28053at2759"/>
<dbReference type="SUPFAM" id="SSF49348">
    <property type="entry name" value="Clathrin adaptor appendage domain"/>
    <property type="match status" value="1"/>
</dbReference>
<dbReference type="GO" id="GO:0030121">
    <property type="term" value="C:AP-1 adaptor complex"/>
    <property type="evidence" value="ECO:0007669"/>
    <property type="project" value="InterPro"/>
</dbReference>
<keyword evidence="6 10" id="KW-0333">Golgi apparatus</keyword>
<reference evidence="13 14" key="1">
    <citation type="submission" date="2019-09" db="EMBL/GenBank/DDBJ databases">
        <authorList>
            <person name="Brejova B."/>
        </authorList>
    </citation>
    <scope>NUCLEOTIDE SEQUENCE [LARGE SCALE GENOMIC DNA]</scope>
</reference>
<dbReference type="InterPro" id="IPR017107">
    <property type="entry name" value="AP1_complex_gsu"/>
</dbReference>
<proteinExistence type="inferred from homology"/>
<dbReference type="SMART" id="SM00809">
    <property type="entry name" value="Alpha_adaptinC2"/>
    <property type="match status" value="1"/>
</dbReference>
<feature type="region of interest" description="Disordered" evidence="11">
    <location>
        <begin position="682"/>
        <end position="748"/>
    </location>
</feature>
<keyword evidence="8 10" id="KW-0968">Cytoplasmic vesicle</keyword>
<dbReference type="RefSeq" id="XP_031855528.1">
    <property type="nucleotide sequence ID" value="XM_031999637.1"/>
</dbReference>
<keyword evidence="14" id="KW-1185">Reference proteome</keyword>
<dbReference type="GO" id="GO:0005829">
    <property type="term" value="C:cytosol"/>
    <property type="evidence" value="ECO:0007669"/>
    <property type="project" value="GOC"/>
</dbReference>
<dbReference type="GeneID" id="43583737"/>
<protein>
    <recommendedName>
        <fullName evidence="10">AP-1 complex subunit gamma</fullName>
    </recommendedName>
</protein>
<evidence type="ECO:0000256" key="2">
    <source>
        <dbReference type="ARBA" id="ARBA00004555"/>
    </source>
</evidence>
<dbReference type="PIRSF" id="PIRSF037094">
    <property type="entry name" value="AP1_complex_gamma"/>
    <property type="match status" value="1"/>
</dbReference>
<dbReference type="PROSITE" id="PS50180">
    <property type="entry name" value="GAE"/>
    <property type="match status" value="1"/>
</dbReference>
<evidence type="ECO:0000256" key="3">
    <source>
        <dbReference type="ARBA" id="ARBA00006613"/>
    </source>
</evidence>
<dbReference type="InterPro" id="IPR002553">
    <property type="entry name" value="Clathrin/coatomer_adapt-like_N"/>
</dbReference>
<dbReference type="InterPro" id="IPR011989">
    <property type="entry name" value="ARM-like"/>
</dbReference>
<feature type="compositionally biased region" description="Low complexity" evidence="11">
    <location>
        <begin position="725"/>
        <end position="737"/>
    </location>
</feature>
<evidence type="ECO:0000256" key="1">
    <source>
        <dbReference type="ARBA" id="ARBA00004156"/>
    </source>
</evidence>
<dbReference type="InterPro" id="IPR008152">
    <property type="entry name" value="Clathrin_a/b/g-adaptin_app_Ig"/>
</dbReference>
<evidence type="ECO:0000256" key="4">
    <source>
        <dbReference type="ARBA" id="ARBA00022448"/>
    </source>
</evidence>
<dbReference type="InterPro" id="IPR013041">
    <property type="entry name" value="Clathrin_app_Ig-like_sf"/>
</dbReference>
<keyword evidence="5 10" id="KW-0653">Protein transport</keyword>
<evidence type="ECO:0000256" key="7">
    <source>
        <dbReference type="ARBA" id="ARBA00023136"/>
    </source>
</evidence>
<dbReference type="GO" id="GO:0006886">
    <property type="term" value="P:intracellular protein transport"/>
    <property type="evidence" value="ECO:0007669"/>
    <property type="project" value="UniProtKB-UniRule"/>
</dbReference>
<dbReference type="Gene3D" id="1.25.10.10">
    <property type="entry name" value="Leucine-rich Repeat Variant"/>
    <property type="match status" value="1"/>
</dbReference>
<dbReference type="InterPro" id="IPR016024">
    <property type="entry name" value="ARM-type_fold"/>
</dbReference>
<dbReference type="EMBL" id="CABVLU010000004">
    <property type="protein sequence ID" value="VVT56264.1"/>
    <property type="molecule type" value="Genomic_DNA"/>
</dbReference>
<gene>
    <name evidence="13" type="ORF">SAPINGB_P004922</name>
</gene>
<evidence type="ECO:0000313" key="13">
    <source>
        <dbReference type="EMBL" id="VVT56264.1"/>
    </source>
</evidence>
<keyword evidence="4 10" id="KW-0813">Transport</keyword>
<feature type="domain" description="GAE" evidence="12">
    <location>
        <begin position="752"/>
        <end position="870"/>
    </location>
</feature>
<evidence type="ECO:0000256" key="6">
    <source>
        <dbReference type="ARBA" id="ARBA00023034"/>
    </source>
</evidence>
<dbReference type="InterPro" id="IPR008153">
    <property type="entry name" value="GAE_dom"/>
</dbReference>
<dbReference type="SUPFAM" id="SSF48371">
    <property type="entry name" value="ARM repeat"/>
    <property type="match status" value="1"/>
</dbReference>
<feature type="compositionally biased region" description="Low complexity" evidence="11">
    <location>
        <begin position="694"/>
        <end position="708"/>
    </location>
</feature>
<dbReference type="Pfam" id="PF01602">
    <property type="entry name" value="Adaptin_N"/>
    <property type="match status" value="1"/>
</dbReference>
<dbReference type="FunFam" id="1.25.10.10:FF:000030">
    <property type="entry name" value="AP-1 complex subunit gamma"/>
    <property type="match status" value="1"/>
</dbReference>
<evidence type="ECO:0000256" key="9">
    <source>
        <dbReference type="ARBA" id="ARBA00062546"/>
    </source>
</evidence>
<comment type="subunit">
    <text evidence="9">Adaptor protein complex 1 (AP-1) is a heterotetramer composed of two large adaptins (gamma-type subunit APL4 and beta-type subunit APL2), a medium adaptin (mu-type subunit APM1) and a small adaptin (sigma-type subunit APS1). AP-1 interacts with clathrin.</text>
</comment>
<evidence type="ECO:0000256" key="8">
    <source>
        <dbReference type="ARBA" id="ARBA00023329"/>
    </source>
</evidence>
<dbReference type="PANTHER" id="PTHR22780">
    <property type="entry name" value="ADAPTIN, ALPHA/GAMMA/EPSILON"/>
    <property type="match status" value="1"/>
</dbReference>
<dbReference type="Gene3D" id="2.60.40.1230">
    <property type="match status" value="1"/>
</dbReference>
<evidence type="ECO:0000256" key="5">
    <source>
        <dbReference type="ARBA" id="ARBA00022927"/>
    </source>
</evidence>
<comment type="similarity">
    <text evidence="3 10">Belongs to the adaptor complexes large subunit family.</text>
</comment>
<feature type="compositionally biased region" description="Polar residues" evidence="11">
    <location>
        <begin position="615"/>
        <end position="634"/>
    </location>
</feature>
<name>A0A5E8BXS3_9ASCO</name>
<evidence type="ECO:0000256" key="10">
    <source>
        <dbReference type="PIRNR" id="PIRNR037094"/>
    </source>
</evidence>
<dbReference type="InterPro" id="IPR050840">
    <property type="entry name" value="Adaptor_Complx_Large_Subunit"/>
</dbReference>
<dbReference type="Proteomes" id="UP000398389">
    <property type="component" value="Unassembled WGS sequence"/>
</dbReference>
<dbReference type="AlphaFoldDB" id="A0A5E8BXS3"/>